<evidence type="ECO:0000256" key="6">
    <source>
        <dbReference type="ARBA" id="ARBA00022519"/>
    </source>
</evidence>
<dbReference type="InterPro" id="IPR007698">
    <property type="entry name" value="AlaDH/PNT_NAD(H)-bd"/>
</dbReference>
<comment type="similarity">
    <text evidence="3">Belongs to the AlaDH/PNT family.</text>
</comment>
<dbReference type="Proteomes" id="UP000249354">
    <property type="component" value="Unassembled WGS sequence"/>
</dbReference>
<name>A0A2W4TZG5_9CYAN</name>
<protein>
    <recommendedName>
        <fullName evidence="15">NAD(P) transhydrogenase subunit alpha</fullName>
        <ecNumber evidence="4">7.1.1.1</ecNumber>
    </recommendedName>
    <alternativeName>
        <fullName evidence="17">Nicotinamide nucleotide transhydrogenase subunit alpha</fullName>
    </alternativeName>
    <alternativeName>
        <fullName evidence="16">Pyridine nucleotide transhydrogenase subunit alpha</fullName>
    </alternativeName>
</protein>
<keyword evidence="7 18" id="KW-0812">Transmembrane</keyword>
<dbReference type="SMART" id="SM01003">
    <property type="entry name" value="AlaDh_PNT_N"/>
    <property type="match status" value="1"/>
</dbReference>
<dbReference type="PIRSF" id="PIRSF000203">
    <property type="entry name" value="NADP_transhydrogenase_alpha"/>
    <property type="match status" value="1"/>
</dbReference>
<sequence length="542" mass="57742">MTLAIQKDTPQENALENRSEQKVVAKKIGIPKEIAAGEHRVAATPDTVKRLQKLGFEVLVESNAGEAAKFSNAAYQSAGCEIVSTATELWNRADVVLKVQPPAPHPNGQHEADMLDAHQSLISFIWPAQNTDLVNHLSSRGAAVLAMDAIPRISRAQKMDALSSMANIAGYRAVIEAANQFGRFFTGQITAAGKVPPCKVMVIGAGVAGLAAIGAAKSLGAIVRAFDTRPVVKEQVESMGAEFLELVFEEDGTGEGGYAKTMSPEFIAAEMTLFAEQAKEVDIIITTALIPGKKAPLLITQDMVESMKPGSVVVDMAAEQGGNCAVTKPNEIYSYNNVTIIGITDFPSRMASQSSQLYGNNLYHLLSDMGGSNEYKIDFEDEAVRGALITYDGEITWPAPKRERPAATPVANPQSELDAQVLGADTKGSSPLTQWIGYGALGAAVVTLGLIAPPSFLSHFTVFILACFVGWQVIWNVSPSLHTPLMSVTNAISGIIIIGGLLQLSGEWTTTTVLGAIAILVGTINISGGFLVTQRMLKMFRR</sequence>
<dbReference type="InterPro" id="IPR007886">
    <property type="entry name" value="AlaDH/PNT_N"/>
</dbReference>
<dbReference type="EMBL" id="QBMC01000157">
    <property type="protein sequence ID" value="PZO12150.1"/>
    <property type="molecule type" value="Genomic_DNA"/>
</dbReference>
<dbReference type="Pfam" id="PF05222">
    <property type="entry name" value="AlaDh_PNT_N"/>
    <property type="match status" value="1"/>
</dbReference>
<evidence type="ECO:0000256" key="18">
    <source>
        <dbReference type="SAM" id="Phobius"/>
    </source>
</evidence>
<evidence type="ECO:0000259" key="19">
    <source>
        <dbReference type="SMART" id="SM01002"/>
    </source>
</evidence>
<evidence type="ECO:0000256" key="3">
    <source>
        <dbReference type="ARBA" id="ARBA00005689"/>
    </source>
</evidence>
<dbReference type="Pfam" id="PF01262">
    <property type="entry name" value="AlaDh_PNT_C"/>
    <property type="match status" value="1"/>
</dbReference>
<evidence type="ECO:0000256" key="14">
    <source>
        <dbReference type="ARBA" id="ARBA00048202"/>
    </source>
</evidence>
<accession>A0A2W4TZG5</accession>
<dbReference type="Gene3D" id="3.40.50.720">
    <property type="entry name" value="NAD(P)-binding Rossmann-like Domain"/>
    <property type="match status" value="2"/>
</dbReference>
<reference evidence="22" key="1">
    <citation type="submission" date="2018-04" db="EMBL/GenBank/DDBJ databases">
        <authorList>
            <person name="Cornet L."/>
        </authorList>
    </citation>
    <scope>NUCLEOTIDE SEQUENCE [LARGE SCALE GENOMIC DNA]</scope>
</reference>
<dbReference type="SUPFAM" id="SSF51735">
    <property type="entry name" value="NAD(P)-binding Rossmann-fold domains"/>
    <property type="match status" value="1"/>
</dbReference>
<dbReference type="GO" id="GO:0006740">
    <property type="term" value="P:NADPH regeneration"/>
    <property type="evidence" value="ECO:0007669"/>
    <property type="project" value="TreeGrafter"/>
</dbReference>
<reference evidence="21 22" key="2">
    <citation type="submission" date="2018-06" db="EMBL/GenBank/DDBJ databases">
        <title>Metagenomic assembly of (sub)arctic Cyanobacteria and their associated microbiome from non-axenic cultures.</title>
        <authorList>
            <person name="Baurain D."/>
        </authorList>
    </citation>
    <scope>NUCLEOTIDE SEQUENCE [LARGE SCALE GENOMIC DNA]</scope>
    <source>
        <strain evidence="21">ULC129bin1</strain>
    </source>
</reference>
<evidence type="ECO:0000256" key="2">
    <source>
        <dbReference type="ARBA" id="ARBA00004429"/>
    </source>
</evidence>
<dbReference type="SMART" id="SM01002">
    <property type="entry name" value="AlaDh_PNT_C"/>
    <property type="match status" value="1"/>
</dbReference>
<keyword evidence="10" id="KW-1278">Translocase</keyword>
<gene>
    <name evidence="21" type="primary">pntA</name>
    <name evidence="21" type="ORF">DCF25_18085</name>
</gene>
<evidence type="ECO:0000256" key="10">
    <source>
        <dbReference type="ARBA" id="ARBA00022967"/>
    </source>
</evidence>
<keyword evidence="8" id="KW-0547">Nucleotide-binding</keyword>
<evidence type="ECO:0000256" key="15">
    <source>
        <dbReference type="ARBA" id="ARBA00071831"/>
    </source>
</evidence>
<dbReference type="GO" id="GO:0005886">
    <property type="term" value="C:plasma membrane"/>
    <property type="evidence" value="ECO:0007669"/>
    <property type="project" value="UniProtKB-SubCell"/>
</dbReference>
<dbReference type="InterPro" id="IPR008142">
    <property type="entry name" value="AlaDH/PNT_CS1"/>
</dbReference>
<dbReference type="InterPro" id="IPR024605">
    <property type="entry name" value="NADP_transhyd_a_C"/>
</dbReference>
<keyword evidence="6" id="KW-0997">Cell inner membrane</keyword>
<dbReference type="FunFam" id="3.40.50.720:FF:000028">
    <property type="entry name" value="NAD(P) transhydrogenase subunit alpha"/>
    <property type="match status" value="1"/>
</dbReference>
<keyword evidence="11 18" id="KW-1133">Transmembrane helix</keyword>
<evidence type="ECO:0000256" key="4">
    <source>
        <dbReference type="ARBA" id="ARBA00012943"/>
    </source>
</evidence>
<keyword evidence="5" id="KW-1003">Cell membrane</keyword>
<dbReference type="CDD" id="cd05304">
    <property type="entry name" value="Rubrum_tdh"/>
    <property type="match status" value="1"/>
</dbReference>
<proteinExistence type="inferred from homology"/>
<dbReference type="PROSITE" id="PS00836">
    <property type="entry name" value="ALADH_PNT_1"/>
    <property type="match status" value="1"/>
</dbReference>
<organism evidence="21 22">
    <name type="scientific">Leptolyngbya foveolarum</name>
    <dbReference type="NCBI Taxonomy" id="47253"/>
    <lineage>
        <taxon>Bacteria</taxon>
        <taxon>Bacillati</taxon>
        <taxon>Cyanobacteriota</taxon>
        <taxon>Cyanophyceae</taxon>
        <taxon>Leptolyngbyales</taxon>
        <taxon>Leptolyngbyaceae</taxon>
        <taxon>Leptolyngbya group</taxon>
        <taxon>Leptolyngbya</taxon>
    </lineage>
</organism>
<comment type="caution">
    <text evidence="21">The sequence shown here is derived from an EMBL/GenBank/DDBJ whole genome shotgun (WGS) entry which is preliminary data.</text>
</comment>
<evidence type="ECO:0000256" key="7">
    <source>
        <dbReference type="ARBA" id="ARBA00022692"/>
    </source>
</evidence>
<dbReference type="SUPFAM" id="SSF52283">
    <property type="entry name" value="Formate/glycerate dehydrogenase catalytic domain-like"/>
    <property type="match status" value="1"/>
</dbReference>
<dbReference type="PANTHER" id="PTHR10160:SF19">
    <property type="entry name" value="PROTON-TRANSLOCATING NAD(P)(+) TRANSHYDROGENASE"/>
    <property type="match status" value="1"/>
</dbReference>
<feature type="transmembrane region" description="Helical" evidence="18">
    <location>
        <begin position="485"/>
        <end position="506"/>
    </location>
</feature>
<evidence type="ECO:0000256" key="13">
    <source>
        <dbReference type="ARBA" id="ARBA00023136"/>
    </source>
</evidence>
<dbReference type="GO" id="GO:0050661">
    <property type="term" value="F:NADP binding"/>
    <property type="evidence" value="ECO:0007669"/>
    <property type="project" value="TreeGrafter"/>
</dbReference>
<evidence type="ECO:0000256" key="9">
    <source>
        <dbReference type="ARBA" id="ARBA00022857"/>
    </source>
</evidence>
<comment type="catalytic activity">
    <reaction evidence="14">
        <text>NAD(+) + NADPH + H(+)(in) = NADH + NADP(+) + H(+)(out)</text>
        <dbReference type="Rhea" id="RHEA:47992"/>
        <dbReference type="ChEBI" id="CHEBI:15378"/>
        <dbReference type="ChEBI" id="CHEBI:57540"/>
        <dbReference type="ChEBI" id="CHEBI:57783"/>
        <dbReference type="ChEBI" id="CHEBI:57945"/>
        <dbReference type="ChEBI" id="CHEBI:58349"/>
        <dbReference type="EC" id="7.1.1.1"/>
    </reaction>
</comment>
<evidence type="ECO:0000256" key="1">
    <source>
        <dbReference type="ARBA" id="ARBA00003943"/>
    </source>
</evidence>
<keyword evidence="9" id="KW-0521">NADP</keyword>
<evidence type="ECO:0000256" key="12">
    <source>
        <dbReference type="ARBA" id="ARBA00023027"/>
    </source>
</evidence>
<feature type="transmembrane region" description="Helical" evidence="18">
    <location>
        <begin position="458"/>
        <end position="478"/>
    </location>
</feature>
<dbReference type="NCBIfam" id="TIGR00561">
    <property type="entry name" value="pntA"/>
    <property type="match status" value="1"/>
</dbReference>
<dbReference type="PANTHER" id="PTHR10160">
    <property type="entry name" value="NAD(P) TRANSHYDROGENASE"/>
    <property type="match status" value="1"/>
</dbReference>
<evidence type="ECO:0000313" key="21">
    <source>
        <dbReference type="EMBL" id="PZO12150.1"/>
    </source>
</evidence>
<comment type="function">
    <text evidence="1">The transhydrogenation between NADH and NADP is coupled to respiration and ATP hydrolysis and functions as a proton pump across the membrane.</text>
</comment>
<dbReference type="InterPro" id="IPR026255">
    <property type="entry name" value="NADP_transhyd_a"/>
</dbReference>
<dbReference type="GO" id="GO:0016491">
    <property type="term" value="F:oxidoreductase activity"/>
    <property type="evidence" value="ECO:0007669"/>
    <property type="project" value="InterPro"/>
</dbReference>
<evidence type="ECO:0000259" key="20">
    <source>
        <dbReference type="SMART" id="SM01003"/>
    </source>
</evidence>
<dbReference type="AlphaFoldDB" id="A0A2W4TZG5"/>
<dbReference type="InterPro" id="IPR036291">
    <property type="entry name" value="NAD(P)-bd_dom_sf"/>
</dbReference>
<evidence type="ECO:0000256" key="5">
    <source>
        <dbReference type="ARBA" id="ARBA00022475"/>
    </source>
</evidence>
<feature type="domain" description="Alanine dehydrogenase/pyridine nucleotide transhydrogenase N-terminal" evidence="20">
    <location>
        <begin position="29"/>
        <end position="169"/>
    </location>
</feature>
<evidence type="ECO:0000256" key="8">
    <source>
        <dbReference type="ARBA" id="ARBA00022741"/>
    </source>
</evidence>
<feature type="transmembrane region" description="Helical" evidence="18">
    <location>
        <begin position="512"/>
        <end position="532"/>
    </location>
</feature>
<dbReference type="Pfam" id="PF12769">
    <property type="entry name" value="PNTB_4TM"/>
    <property type="match status" value="1"/>
</dbReference>
<evidence type="ECO:0000256" key="16">
    <source>
        <dbReference type="ARBA" id="ARBA00079788"/>
    </source>
</evidence>
<feature type="domain" description="Alanine dehydrogenase/pyridine nucleotide transhydrogenase NAD(H)-binding" evidence="19">
    <location>
        <begin position="178"/>
        <end position="342"/>
    </location>
</feature>
<dbReference type="GO" id="GO:0008750">
    <property type="term" value="F:proton-translocating NAD(P)+ transhydrogenase activity"/>
    <property type="evidence" value="ECO:0007669"/>
    <property type="project" value="UniProtKB-EC"/>
</dbReference>
<comment type="subcellular location">
    <subcellularLocation>
        <location evidence="2">Cell inner membrane</location>
        <topology evidence="2">Multi-pass membrane protein</topology>
    </subcellularLocation>
</comment>
<evidence type="ECO:0000256" key="17">
    <source>
        <dbReference type="ARBA" id="ARBA00083734"/>
    </source>
</evidence>
<keyword evidence="12" id="KW-0520">NAD</keyword>
<dbReference type="NCBIfam" id="NF006942">
    <property type="entry name" value="PRK09424.1"/>
    <property type="match status" value="1"/>
</dbReference>
<evidence type="ECO:0000256" key="11">
    <source>
        <dbReference type="ARBA" id="ARBA00022989"/>
    </source>
</evidence>
<dbReference type="PROSITE" id="PS00837">
    <property type="entry name" value="ALADH_PNT_2"/>
    <property type="match status" value="1"/>
</dbReference>
<dbReference type="InterPro" id="IPR008143">
    <property type="entry name" value="Ala_DH/PNT_CS2"/>
</dbReference>
<evidence type="ECO:0000313" key="22">
    <source>
        <dbReference type="Proteomes" id="UP000249354"/>
    </source>
</evidence>
<keyword evidence="13 18" id="KW-0472">Membrane</keyword>
<dbReference type="EC" id="7.1.1.1" evidence="4"/>